<dbReference type="STRING" id="1147741.A0A0R3S3H9"/>
<dbReference type="AlphaFoldDB" id="A0A0R3S3H9"/>
<dbReference type="Proteomes" id="UP000050640">
    <property type="component" value="Unplaced"/>
</dbReference>
<accession>A0A0R3S3H9</accession>
<sequence length="76" mass="8776">MKARRTEKTQSSMEGASVEKVEEDSFTKKTPIKRLAKRSTEIRLKAPVEREREDYKTFKGIKLLLSEAMSDADLEK</sequence>
<evidence type="ECO:0000313" key="3">
    <source>
        <dbReference type="WBParaSite" id="EEL_0000932101-mRNA-1"/>
    </source>
</evidence>
<evidence type="ECO:0000256" key="1">
    <source>
        <dbReference type="SAM" id="MobiDB-lite"/>
    </source>
</evidence>
<keyword evidence="2" id="KW-1185">Reference proteome</keyword>
<reference evidence="3" key="1">
    <citation type="submission" date="2017-02" db="UniProtKB">
        <authorList>
            <consortium name="WormBaseParasite"/>
        </authorList>
    </citation>
    <scope>IDENTIFICATION</scope>
</reference>
<evidence type="ECO:0000313" key="2">
    <source>
        <dbReference type="Proteomes" id="UP000050640"/>
    </source>
</evidence>
<feature type="region of interest" description="Disordered" evidence="1">
    <location>
        <begin position="1"/>
        <end position="25"/>
    </location>
</feature>
<organism evidence="2 3">
    <name type="scientific">Elaeophora elaphi</name>
    <dbReference type="NCBI Taxonomy" id="1147741"/>
    <lineage>
        <taxon>Eukaryota</taxon>
        <taxon>Metazoa</taxon>
        <taxon>Ecdysozoa</taxon>
        <taxon>Nematoda</taxon>
        <taxon>Chromadorea</taxon>
        <taxon>Rhabditida</taxon>
        <taxon>Spirurina</taxon>
        <taxon>Spiruromorpha</taxon>
        <taxon>Filarioidea</taxon>
        <taxon>Onchocercidae</taxon>
        <taxon>Elaeophora</taxon>
    </lineage>
</organism>
<name>A0A0R3S3H9_9BILA</name>
<protein>
    <submittedName>
        <fullName evidence="3">Uncharacterized protein</fullName>
    </submittedName>
</protein>
<dbReference type="WBParaSite" id="EEL_0000932101-mRNA-1">
    <property type="protein sequence ID" value="EEL_0000932101-mRNA-1"/>
    <property type="gene ID" value="EEL_0000932101"/>
</dbReference>
<proteinExistence type="predicted"/>